<name>A0A915B7I3_PARUN</name>
<proteinExistence type="predicted"/>
<sequence>MQHFGTREAGLMVRWSTNCHLLLLLSERVDVLAFLFDSSMAGQAVVDERHLKLCENEIDSTQKSNLEARDDRRAMSNMKSNESNEAHKEGNTGSCSQRIVANNTKQRITVEGMLGLKEGAVWSDAEEADILQQAISLCSKKIRKGGKSITTKQAPTKPVDEAALRPDSCNSTHELNEEVSTGITVRQRITPVVSIEGDEIVLRIPVRVEQRVGHLEHQLKQPSQESNCERDAIKKVTSRRNRISRIKHDKSSNCFTDDGGGIPVSKGEPHKRLCRIHGKGVKVIHSKQHRRSKSAPYKLSAAAINKDQLGENKVRKGRHFSKHRKILSASSEGLNGMSRGHSCECVEGSLADEHRSRPSRYTEYNGQGRRFECVQHPTSKVRIPIKVVPRRRAQKSCHVHRVLRNHERVAR</sequence>
<dbReference type="WBParaSite" id="PgR027_g144_t01">
    <property type="protein sequence ID" value="PgR027_g144_t01"/>
    <property type="gene ID" value="PgR027_g144"/>
</dbReference>
<evidence type="ECO:0000313" key="3">
    <source>
        <dbReference type="Proteomes" id="UP000887569"/>
    </source>
</evidence>
<keyword evidence="2" id="KW-0732">Signal</keyword>
<feature type="region of interest" description="Disordered" evidence="1">
    <location>
        <begin position="62"/>
        <end position="98"/>
    </location>
</feature>
<evidence type="ECO:0000256" key="1">
    <source>
        <dbReference type="SAM" id="MobiDB-lite"/>
    </source>
</evidence>
<reference evidence="4" key="1">
    <citation type="submission" date="2022-11" db="UniProtKB">
        <authorList>
            <consortium name="WormBaseParasite"/>
        </authorList>
    </citation>
    <scope>IDENTIFICATION</scope>
</reference>
<evidence type="ECO:0000256" key="2">
    <source>
        <dbReference type="SAM" id="SignalP"/>
    </source>
</evidence>
<organism evidence="3 4">
    <name type="scientific">Parascaris univalens</name>
    <name type="common">Nematode worm</name>
    <dbReference type="NCBI Taxonomy" id="6257"/>
    <lineage>
        <taxon>Eukaryota</taxon>
        <taxon>Metazoa</taxon>
        <taxon>Ecdysozoa</taxon>
        <taxon>Nematoda</taxon>
        <taxon>Chromadorea</taxon>
        <taxon>Rhabditida</taxon>
        <taxon>Spirurina</taxon>
        <taxon>Ascaridomorpha</taxon>
        <taxon>Ascaridoidea</taxon>
        <taxon>Ascarididae</taxon>
        <taxon>Parascaris</taxon>
    </lineage>
</organism>
<accession>A0A915B7I3</accession>
<keyword evidence="3" id="KW-1185">Reference proteome</keyword>
<dbReference type="Proteomes" id="UP000887569">
    <property type="component" value="Unplaced"/>
</dbReference>
<dbReference type="AlphaFoldDB" id="A0A915B7I3"/>
<feature type="chain" id="PRO_5036905730" evidence="2">
    <location>
        <begin position="34"/>
        <end position="411"/>
    </location>
</feature>
<evidence type="ECO:0000313" key="4">
    <source>
        <dbReference type="WBParaSite" id="PgR027_g144_t01"/>
    </source>
</evidence>
<protein>
    <submittedName>
        <fullName evidence="4">Uncharacterized protein</fullName>
    </submittedName>
</protein>
<feature type="signal peptide" evidence="2">
    <location>
        <begin position="1"/>
        <end position="33"/>
    </location>
</feature>